<sequence>MSEKITRRAFIQRGLTALAGLALLPASRWLEELEGQDLIRVAGDWVTVYDQPSYQGRAVATRRRDELLHVYHTVQTESGRNRRWYRVWGGYVHSARTQRVQTLLQPCLTSIPANGQLMETSTPYTRAYQRTRGGEWFPINRLYYGSTHWAVAVEEGPDGSPWYQLKDIYERVYWAPAAHLRPVPAHELTPIAPQVDSKDKYILISIGQQTLTAYQEGQIVFETDISSGMPQKEPPPPGEIPTDTLIGDFHITVKTPTRPMGDKKLSDELLSGALLGVPWVSFFHETGLSLHGCYWHDNFGVRMSHGCINLRNADALWIYRWTIPWAPPEQMQASQWGTRVSVREA</sequence>
<dbReference type="EMBL" id="LGCM01000065">
    <property type="protein sequence ID" value="KPL75573.1"/>
    <property type="molecule type" value="Genomic_DNA"/>
</dbReference>
<keyword evidence="4 6" id="KW-0573">Peptidoglycan synthesis</keyword>
<dbReference type="PANTHER" id="PTHR30582:SF2">
    <property type="entry name" value="L,D-TRANSPEPTIDASE YCIB-RELATED"/>
    <property type="match status" value="1"/>
</dbReference>
<dbReference type="PROSITE" id="PS51318">
    <property type="entry name" value="TAT"/>
    <property type="match status" value="1"/>
</dbReference>
<dbReference type="GO" id="GO:0016740">
    <property type="term" value="F:transferase activity"/>
    <property type="evidence" value="ECO:0007669"/>
    <property type="project" value="UniProtKB-KW"/>
</dbReference>
<feature type="active site" description="Nucleophile" evidence="6">
    <location>
        <position position="307"/>
    </location>
</feature>
<organism evidence="8 9">
    <name type="scientific">Levilinea saccharolytica</name>
    <dbReference type="NCBI Taxonomy" id="229921"/>
    <lineage>
        <taxon>Bacteria</taxon>
        <taxon>Bacillati</taxon>
        <taxon>Chloroflexota</taxon>
        <taxon>Anaerolineae</taxon>
        <taxon>Anaerolineales</taxon>
        <taxon>Anaerolineaceae</taxon>
        <taxon>Levilinea</taxon>
    </lineage>
</organism>
<dbReference type="GO" id="GO:0008360">
    <property type="term" value="P:regulation of cell shape"/>
    <property type="evidence" value="ECO:0007669"/>
    <property type="project" value="UniProtKB-UniRule"/>
</dbReference>
<dbReference type="GO" id="GO:0071555">
    <property type="term" value="P:cell wall organization"/>
    <property type="evidence" value="ECO:0007669"/>
    <property type="project" value="UniProtKB-UniRule"/>
</dbReference>
<dbReference type="CDD" id="cd16913">
    <property type="entry name" value="YkuD_like"/>
    <property type="match status" value="1"/>
</dbReference>
<evidence type="ECO:0000256" key="2">
    <source>
        <dbReference type="ARBA" id="ARBA00022679"/>
    </source>
</evidence>
<dbReference type="RefSeq" id="WP_062417500.1">
    <property type="nucleotide sequence ID" value="NZ_DF967974.1"/>
</dbReference>
<evidence type="ECO:0000256" key="1">
    <source>
        <dbReference type="ARBA" id="ARBA00004752"/>
    </source>
</evidence>
<dbReference type="PATRIC" id="fig|229921.5.peg.34"/>
<dbReference type="Proteomes" id="UP000050501">
    <property type="component" value="Unassembled WGS sequence"/>
</dbReference>
<feature type="domain" description="L,D-TPase catalytic" evidence="7">
    <location>
        <begin position="200"/>
        <end position="343"/>
    </location>
</feature>
<dbReference type="Pfam" id="PF03734">
    <property type="entry name" value="YkuD"/>
    <property type="match status" value="1"/>
</dbReference>
<keyword evidence="5 6" id="KW-0961">Cell wall biogenesis/degradation</keyword>
<dbReference type="SUPFAM" id="SSF141523">
    <property type="entry name" value="L,D-transpeptidase catalytic domain-like"/>
    <property type="match status" value="1"/>
</dbReference>
<dbReference type="STRING" id="229921.ADN01_17070"/>
<gene>
    <name evidence="8" type="ORF">ADN01_17070</name>
</gene>
<proteinExistence type="predicted"/>
<evidence type="ECO:0000259" key="7">
    <source>
        <dbReference type="PROSITE" id="PS52029"/>
    </source>
</evidence>
<dbReference type="GO" id="GO:0005576">
    <property type="term" value="C:extracellular region"/>
    <property type="evidence" value="ECO:0007669"/>
    <property type="project" value="TreeGrafter"/>
</dbReference>
<evidence type="ECO:0000313" key="8">
    <source>
        <dbReference type="EMBL" id="KPL75573.1"/>
    </source>
</evidence>
<dbReference type="OrthoDB" id="160089at2"/>
<comment type="caution">
    <text evidence="8">The sequence shown here is derived from an EMBL/GenBank/DDBJ whole genome shotgun (WGS) entry which is preliminary data.</text>
</comment>
<feature type="active site" description="Proton donor/acceptor" evidence="6">
    <location>
        <position position="291"/>
    </location>
</feature>
<evidence type="ECO:0000256" key="3">
    <source>
        <dbReference type="ARBA" id="ARBA00022960"/>
    </source>
</evidence>
<dbReference type="Gene3D" id="2.40.440.10">
    <property type="entry name" value="L,D-transpeptidase catalytic domain-like"/>
    <property type="match status" value="1"/>
</dbReference>
<dbReference type="InterPro" id="IPR050979">
    <property type="entry name" value="LD-transpeptidase"/>
</dbReference>
<reference evidence="8 9" key="1">
    <citation type="submission" date="2015-07" db="EMBL/GenBank/DDBJ databases">
        <title>Genome sequence of Levilinea saccharolytica DSM 16555.</title>
        <authorList>
            <person name="Hemp J."/>
            <person name="Ward L.M."/>
            <person name="Pace L.A."/>
            <person name="Fischer W.W."/>
        </authorList>
    </citation>
    <scope>NUCLEOTIDE SEQUENCE [LARGE SCALE GENOMIC DNA]</scope>
    <source>
        <strain evidence="8 9">KIBI-1</strain>
    </source>
</reference>
<dbReference type="AlphaFoldDB" id="A0A0P6X825"/>
<accession>A0A0P6X825</accession>
<evidence type="ECO:0000256" key="6">
    <source>
        <dbReference type="PROSITE-ProRule" id="PRU01373"/>
    </source>
</evidence>
<evidence type="ECO:0000313" key="9">
    <source>
        <dbReference type="Proteomes" id="UP000050501"/>
    </source>
</evidence>
<dbReference type="UniPathway" id="UPA00219"/>
<evidence type="ECO:0000256" key="4">
    <source>
        <dbReference type="ARBA" id="ARBA00022984"/>
    </source>
</evidence>
<protein>
    <recommendedName>
        <fullName evidence="7">L,D-TPase catalytic domain-containing protein</fullName>
    </recommendedName>
</protein>
<dbReference type="PROSITE" id="PS52029">
    <property type="entry name" value="LD_TPASE"/>
    <property type="match status" value="1"/>
</dbReference>
<evidence type="ECO:0000256" key="5">
    <source>
        <dbReference type="ARBA" id="ARBA00023316"/>
    </source>
</evidence>
<dbReference type="InterPro" id="IPR005490">
    <property type="entry name" value="LD_TPept_cat_dom"/>
</dbReference>
<dbReference type="PANTHER" id="PTHR30582">
    <property type="entry name" value="L,D-TRANSPEPTIDASE"/>
    <property type="match status" value="1"/>
</dbReference>
<keyword evidence="9" id="KW-1185">Reference proteome</keyword>
<dbReference type="InterPro" id="IPR006311">
    <property type="entry name" value="TAT_signal"/>
</dbReference>
<name>A0A0P6X825_9CHLR</name>
<keyword evidence="2" id="KW-0808">Transferase</keyword>
<dbReference type="GO" id="GO:0018104">
    <property type="term" value="P:peptidoglycan-protein cross-linking"/>
    <property type="evidence" value="ECO:0007669"/>
    <property type="project" value="TreeGrafter"/>
</dbReference>
<dbReference type="GO" id="GO:0071972">
    <property type="term" value="F:peptidoglycan L,D-transpeptidase activity"/>
    <property type="evidence" value="ECO:0007669"/>
    <property type="project" value="TreeGrafter"/>
</dbReference>
<keyword evidence="3 6" id="KW-0133">Cell shape</keyword>
<dbReference type="InterPro" id="IPR038063">
    <property type="entry name" value="Transpep_catalytic_dom"/>
</dbReference>
<comment type="pathway">
    <text evidence="1 6">Cell wall biogenesis; peptidoglycan biosynthesis.</text>
</comment>